<keyword evidence="1" id="KW-0414">Isoprene biosynthesis</keyword>
<evidence type="ECO:0000256" key="1">
    <source>
        <dbReference type="ARBA" id="ARBA00023229"/>
    </source>
</evidence>
<dbReference type="SUPFAM" id="SSF53901">
    <property type="entry name" value="Thiolase-like"/>
    <property type="match status" value="2"/>
</dbReference>
<name>A0A7L4P694_9CREN</name>
<dbReference type="PANTHER" id="PTHR42870:SF6">
    <property type="entry name" value="ACETYL-COA C-ACYLTRANSFERASE"/>
    <property type="match status" value="1"/>
</dbReference>
<dbReference type="Pfam" id="PF00108">
    <property type="entry name" value="Thiolase_N"/>
    <property type="match status" value="1"/>
</dbReference>
<keyword evidence="5" id="KW-1185">Reference proteome</keyword>
<proteinExistence type="predicted"/>
<protein>
    <submittedName>
        <fullName evidence="4">Thiolase family protein</fullName>
    </submittedName>
</protein>
<dbReference type="InterPro" id="IPR020616">
    <property type="entry name" value="Thiolase_N"/>
</dbReference>
<evidence type="ECO:0000313" key="4">
    <source>
        <dbReference type="EMBL" id="NYR14675.1"/>
    </source>
</evidence>
<dbReference type="Pfam" id="PF22691">
    <property type="entry name" value="Thiolase_C_1"/>
    <property type="match status" value="1"/>
</dbReference>
<accession>A0A7L4P694</accession>
<dbReference type="InterPro" id="IPR055140">
    <property type="entry name" value="Thiolase_C_2"/>
</dbReference>
<feature type="domain" description="Thiolase C-terminal" evidence="3">
    <location>
        <begin position="249"/>
        <end position="367"/>
    </location>
</feature>
<evidence type="ECO:0000259" key="2">
    <source>
        <dbReference type="Pfam" id="PF00108"/>
    </source>
</evidence>
<dbReference type="AlphaFoldDB" id="A0A7L4P694"/>
<dbReference type="Proteomes" id="UP000554766">
    <property type="component" value="Unassembled WGS sequence"/>
</dbReference>
<feature type="domain" description="Thiolase N-terminal" evidence="2">
    <location>
        <begin position="4"/>
        <end position="220"/>
    </location>
</feature>
<dbReference type="PIRSF" id="PIRSF000429">
    <property type="entry name" value="Ac-CoA_Ac_transf"/>
    <property type="match status" value="1"/>
</dbReference>
<dbReference type="OMA" id="HDSFSIF"/>
<dbReference type="PANTHER" id="PTHR42870">
    <property type="entry name" value="ACETYL-COA C-ACETYLTRANSFERASE"/>
    <property type="match status" value="1"/>
</dbReference>
<gene>
    <name evidence="4" type="ORF">HC235_01565</name>
</gene>
<dbReference type="InterPro" id="IPR002155">
    <property type="entry name" value="Thiolase"/>
</dbReference>
<evidence type="ECO:0000259" key="3">
    <source>
        <dbReference type="Pfam" id="PF22691"/>
    </source>
</evidence>
<dbReference type="EMBL" id="JAAVJF010000001">
    <property type="protein sequence ID" value="NYR14675.1"/>
    <property type="molecule type" value="Genomic_DNA"/>
</dbReference>
<dbReference type="GeneID" id="5054710"/>
<dbReference type="InterPro" id="IPR016039">
    <property type="entry name" value="Thiolase-like"/>
</dbReference>
<dbReference type="CDD" id="cd00829">
    <property type="entry name" value="SCP-x_thiolase"/>
    <property type="match status" value="1"/>
</dbReference>
<comment type="caution">
    <text evidence="4">The sequence shown here is derived from an EMBL/GenBank/DDBJ whole genome shotgun (WGS) entry which is preliminary data.</text>
</comment>
<organism evidence="4 5">
    <name type="scientific">Pyrobaculum arsenaticum</name>
    <dbReference type="NCBI Taxonomy" id="121277"/>
    <lineage>
        <taxon>Archaea</taxon>
        <taxon>Thermoproteota</taxon>
        <taxon>Thermoprotei</taxon>
        <taxon>Thermoproteales</taxon>
        <taxon>Thermoproteaceae</taxon>
        <taxon>Pyrobaculum</taxon>
    </lineage>
</organism>
<dbReference type="RefSeq" id="WP_011900288.1">
    <property type="nucleotide sequence ID" value="NZ_JAAVJF010000001.1"/>
</dbReference>
<reference evidence="4 5" key="1">
    <citation type="journal article" date="2020" name="Nat. Commun.">
        <title>The structures of two archaeal type IV pili illuminate evolutionary relationships.</title>
        <authorList>
            <person name="Wang F."/>
            <person name="Baquero D.P."/>
            <person name="Su Z."/>
            <person name="Beltran L.C."/>
            <person name="Prangishvili D."/>
            <person name="Krupovic M."/>
            <person name="Egelman E.H."/>
        </authorList>
    </citation>
    <scope>NUCLEOTIDE SEQUENCE [LARGE SCALE GENOMIC DNA]</scope>
    <source>
        <strain evidence="4 5">2GA</strain>
    </source>
</reference>
<dbReference type="GO" id="GO:0008299">
    <property type="term" value="P:isoprenoid biosynthetic process"/>
    <property type="evidence" value="ECO:0007669"/>
    <property type="project" value="UniProtKB-KW"/>
</dbReference>
<dbReference type="GO" id="GO:0016747">
    <property type="term" value="F:acyltransferase activity, transferring groups other than amino-acyl groups"/>
    <property type="evidence" value="ECO:0007669"/>
    <property type="project" value="InterPro"/>
</dbReference>
<dbReference type="Gene3D" id="3.40.47.10">
    <property type="match status" value="1"/>
</dbReference>
<sequence length="369" mass="39561">MKDVYVVGGALHPAGRHYDKNIDDLAAAVLDKAIADAQADIEALFLASSTAELGNKQQLLGVYVLESLGLDKIPVFRIENGDGSGGAAVVAAYHALRAGEYNCVAVVGVDKPNDVLSNQQQDIYATTLDTHFERYFGFTPLSYAALMAKMYLKKYEYKYEDLARWAVLMHAHGAGNPYAYFRRPVKLEDAVNSEVVSEPLRLYDVGPLADGAAAAVLCNNKKKDGPRILSVTTSTNAVGFNARNEYDVLYSLEEAARSALKKAGVTPRDIAAAEVHDSFSIFGALALEGLGIVKRGGALAALREGDLPVNLSGGFKARGNILGATGVYQVVELAWQLMGREFKRVEGNYGVVHSMGGVDRVSTVIVVGL</sequence>
<evidence type="ECO:0000313" key="5">
    <source>
        <dbReference type="Proteomes" id="UP000554766"/>
    </source>
</evidence>